<dbReference type="RefSeq" id="WP_073605164.1">
    <property type="nucleotide sequence ID" value="NZ_FQXZ01000039.1"/>
</dbReference>
<evidence type="ECO:0000313" key="1">
    <source>
        <dbReference type="EMBL" id="SHI35262.1"/>
    </source>
</evidence>
<reference evidence="1 2" key="1">
    <citation type="submission" date="2016-11" db="EMBL/GenBank/DDBJ databases">
        <authorList>
            <person name="Jaros S."/>
            <person name="Januszkiewicz K."/>
            <person name="Wedrychowicz H."/>
        </authorList>
    </citation>
    <scope>NUCLEOTIDE SEQUENCE [LARGE SCALE GENOMIC DNA]</scope>
    <source>
        <strain evidence="1 2">CECT 7868</strain>
    </source>
</reference>
<organism evidence="1 2">
    <name type="scientific">Vibrio aerogenes CECT 7868</name>
    <dbReference type="NCBI Taxonomy" id="1216006"/>
    <lineage>
        <taxon>Bacteria</taxon>
        <taxon>Pseudomonadati</taxon>
        <taxon>Pseudomonadota</taxon>
        <taxon>Gammaproteobacteria</taxon>
        <taxon>Vibrionales</taxon>
        <taxon>Vibrionaceae</taxon>
        <taxon>Vibrio</taxon>
    </lineage>
</organism>
<dbReference type="STRING" id="1216006.VA7868_03565"/>
<evidence type="ECO:0000313" key="2">
    <source>
        <dbReference type="Proteomes" id="UP000184608"/>
    </source>
</evidence>
<evidence type="ECO:0008006" key="3">
    <source>
        <dbReference type="Google" id="ProtNLM"/>
    </source>
</evidence>
<dbReference type="OrthoDB" id="6829668at2"/>
<dbReference type="Proteomes" id="UP000184608">
    <property type="component" value="Unassembled WGS sequence"/>
</dbReference>
<dbReference type="AlphaFoldDB" id="A0A1M6AFR9"/>
<dbReference type="EMBL" id="FQXZ01000039">
    <property type="protein sequence ID" value="SHI35262.1"/>
    <property type="molecule type" value="Genomic_DNA"/>
</dbReference>
<accession>A0A1M6AFR9</accession>
<gene>
    <name evidence="1" type="ORF">VA7868_03565</name>
</gene>
<proteinExistence type="predicted"/>
<protein>
    <recommendedName>
        <fullName evidence="3">Kelch motif protein</fullName>
    </recommendedName>
</protein>
<dbReference type="PROSITE" id="PS51257">
    <property type="entry name" value="PROKAR_LIPOPROTEIN"/>
    <property type="match status" value="1"/>
</dbReference>
<sequence length="354" mass="40384">MGLSNKEVFWGYSVIGACIMSDEYLGFLLEENYEQAKYNKGGGVKVRFCTYDLMKNKGKRWGMKEFETGWASPIMAHSKQDEFIVVDRIAKVFYNGLGKNKQYEKPLNSYKAGLFGLKNIHGTIYGATSARITYKRIGPDNWIKDERLKNIPGGDQTSQKGFRDIDGFSENDIYAVGGDRDVWHLDEQGWSPVDISRQPFYCTCVVCAEDGYVYIGGRFGAIARGRGDEWETYYPEELTHDIESIASYRGRIFVGTQKQTCVLGENLIPESYDFEGQLPLMAGHYIYTAYDRLLIANNFNQVAFFDGEKWLNINGCEDMTADEASLFMNQNLEWLEKATDDLEELTEIIQKGKK</sequence>
<name>A0A1M6AFR9_9VIBR</name>
<keyword evidence="2" id="KW-1185">Reference proteome</keyword>